<accession>M4ZWA5</accession>
<proteinExistence type="predicted"/>
<dbReference type="Proteomes" id="UP000011841">
    <property type="component" value="Chromosome"/>
</dbReference>
<dbReference type="STRING" id="1245469.S58_46190"/>
<evidence type="ECO:0000313" key="1">
    <source>
        <dbReference type="EMBL" id="BAM90600.1"/>
    </source>
</evidence>
<organism evidence="1 2">
    <name type="scientific">Bradyrhizobium oligotrophicum S58</name>
    <dbReference type="NCBI Taxonomy" id="1245469"/>
    <lineage>
        <taxon>Bacteria</taxon>
        <taxon>Pseudomonadati</taxon>
        <taxon>Pseudomonadota</taxon>
        <taxon>Alphaproteobacteria</taxon>
        <taxon>Hyphomicrobiales</taxon>
        <taxon>Nitrobacteraceae</taxon>
        <taxon>Bradyrhizobium</taxon>
    </lineage>
</organism>
<dbReference type="PATRIC" id="fig|1245469.3.peg.4726"/>
<keyword evidence="2" id="KW-1185">Reference proteome</keyword>
<gene>
    <name evidence="1" type="ORF">S58_46190</name>
</gene>
<dbReference type="HOGENOM" id="CLU_2732094_0_0_5"/>
<evidence type="ECO:0000313" key="2">
    <source>
        <dbReference type="Proteomes" id="UP000011841"/>
    </source>
</evidence>
<name>M4ZWA5_9BRAD</name>
<reference evidence="1 2" key="1">
    <citation type="journal article" date="2013" name="Appl. Environ. Microbiol.">
        <title>Genome analysis suggests that the soil oligotrophic bacterium Agromonas oligotrophica (Bradyrhizobium oligotrophicum) is a nitrogen-fixing symbiont of Aeschynomene indica.</title>
        <authorList>
            <person name="Okubo T."/>
            <person name="Fukushima S."/>
            <person name="Itakura M."/>
            <person name="Oshima K."/>
            <person name="Longtonglang A."/>
            <person name="Teaumroong N."/>
            <person name="Mitsui H."/>
            <person name="Hattori M."/>
            <person name="Hattori R."/>
            <person name="Hattori T."/>
            <person name="Minamisawa K."/>
        </authorList>
    </citation>
    <scope>NUCLEOTIDE SEQUENCE [LARGE SCALE GENOMIC DNA]</scope>
    <source>
        <strain evidence="1 2">S58</strain>
    </source>
</reference>
<dbReference type="AlphaFoldDB" id="M4ZWA5"/>
<dbReference type="KEGG" id="aol:S58_46190"/>
<sequence length="71" mass="7583">MTVRSRASGFAAIAVAGLCGGCNTVTPAAYSEVASTRYLAPNGSDSSGRVPYRYAASADWRSYDKVMLDRW</sequence>
<dbReference type="EMBL" id="AP012603">
    <property type="protein sequence ID" value="BAM90600.1"/>
    <property type="molecule type" value="Genomic_DNA"/>
</dbReference>
<dbReference type="eggNOG" id="ENOG5032MMK">
    <property type="taxonomic scope" value="Bacteria"/>
</dbReference>
<protein>
    <submittedName>
        <fullName evidence="1">Uncharacterized protein</fullName>
    </submittedName>
</protein>